<evidence type="ECO:0000259" key="11">
    <source>
        <dbReference type="Pfam" id="PF01447"/>
    </source>
</evidence>
<keyword evidence="8" id="KW-0865">Zymogen</keyword>
<dbReference type="EC" id="3.4.24.-" evidence="10"/>
<evidence type="ECO:0000256" key="10">
    <source>
        <dbReference type="RuleBase" id="RU366073"/>
    </source>
</evidence>
<reference evidence="14 15" key="1">
    <citation type="submission" date="2015-11" db="EMBL/GenBank/DDBJ databases">
        <title>Genomic analysis of 38 Legionella species identifies large and diverse effector repertoires.</title>
        <authorList>
            <person name="Burstein D."/>
            <person name="Amaro F."/>
            <person name="Zusman T."/>
            <person name="Lifshitz Z."/>
            <person name="Cohen O."/>
            <person name="Gilbert J.A."/>
            <person name="Pupko T."/>
            <person name="Shuman H.A."/>
            <person name="Segal G."/>
        </authorList>
    </citation>
    <scope>NUCLEOTIDE SEQUENCE [LARGE SCALE GENOMIC DNA]</scope>
    <source>
        <strain evidence="14 15">ATCC 43878</strain>
    </source>
</reference>
<feature type="signal peptide" evidence="10">
    <location>
        <begin position="1"/>
        <end position="25"/>
    </location>
</feature>
<dbReference type="PATRIC" id="fig|29422.6.peg.2573"/>
<evidence type="ECO:0000256" key="1">
    <source>
        <dbReference type="ARBA" id="ARBA00009388"/>
    </source>
</evidence>
<dbReference type="InterPro" id="IPR027268">
    <property type="entry name" value="Peptidase_M4/M1_CTD_sf"/>
</dbReference>
<keyword evidence="15" id="KW-1185">Reference proteome</keyword>
<keyword evidence="4 10" id="KW-0732">Signal</keyword>
<dbReference type="GO" id="GO:0046872">
    <property type="term" value="F:metal ion binding"/>
    <property type="evidence" value="ECO:0007669"/>
    <property type="project" value="UniProtKB-UniRule"/>
</dbReference>
<name>A0A0W0S3S0_9GAMM</name>
<evidence type="ECO:0000256" key="4">
    <source>
        <dbReference type="ARBA" id="ARBA00022729"/>
    </source>
</evidence>
<dbReference type="Pfam" id="PF01447">
    <property type="entry name" value="Peptidase_M4"/>
    <property type="match status" value="1"/>
</dbReference>
<dbReference type="OrthoDB" id="5378341at2"/>
<dbReference type="InterPro" id="IPR011096">
    <property type="entry name" value="FTP_domain"/>
</dbReference>
<evidence type="ECO:0000313" key="14">
    <source>
        <dbReference type="EMBL" id="KTC78124.1"/>
    </source>
</evidence>
<keyword evidence="10" id="KW-0964">Secreted</keyword>
<keyword evidence="6 10" id="KW-0862">Zinc</keyword>
<dbReference type="Proteomes" id="UP000054742">
    <property type="component" value="Unassembled WGS sequence"/>
</dbReference>
<dbReference type="Gene3D" id="3.10.170.10">
    <property type="match status" value="1"/>
</dbReference>
<evidence type="ECO:0000256" key="9">
    <source>
        <dbReference type="PIRSR" id="PIRSR623612-1"/>
    </source>
</evidence>
<dbReference type="PANTHER" id="PTHR33794:SF1">
    <property type="entry name" value="BACILLOLYSIN"/>
    <property type="match status" value="1"/>
</dbReference>
<dbReference type="Gene3D" id="1.10.390.10">
    <property type="entry name" value="Neutral Protease Domain 2"/>
    <property type="match status" value="1"/>
</dbReference>
<gene>
    <name evidence="14" type="primary">proA_2</name>
    <name evidence="14" type="ORF">Lbru_2416</name>
</gene>
<dbReference type="SUPFAM" id="SSF55486">
    <property type="entry name" value="Metalloproteases ('zincins'), catalytic domain"/>
    <property type="match status" value="1"/>
</dbReference>
<dbReference type="InterPro" id="IPR013856">
    <property type="entry name" value="Peptidase_M4_domain"/>
</dbReference>
<keyword evidence="3" id="KW-0479">Metal-binding</keyword>
<dbReference type="GO" id="GO:0004222">
    <property type="term" value="F:metalloendopeptidase activity"/>
    <property type="evidence" value="ECO:0007669"/>
    <property type="project" value="UniProtKB-UniRule"/>
</dbReference>
<keyword evidence="2 10" id="KW-0645">Protease</keyword>
<evidence type="ECO:0000256" key="5">
    <source>
        <dbReference type="ARBA" id="ARBA00022801"/>
    </source>
</evidence>
<dbReference type="GO" id="GO:0005576">
    <property type="term" value="C:extracellular region"/>
    <property type="evidence" value="ECO:0007669"/>
    <property type="project" value="UniProtKB-SubCell"/>
</dbReference>
<keyword evidence="5 10" id="KW-0378">Hydrolase</keyword>
<dbReference type="RefSeq" id="WP_058442401.1">
    <property type="nucleotide sequence ID" value="NZ_CAAAHU010000013.1"/>
</dbReference>
<dbReference type="Pfam" id="PF02868">
    <property type="entry name" value="Peptidase_M4_C"/>
    <property type="match status" value="1"/>
</dbReference>
<comment type="subcellular location">
    <subcellularLocation>
        <location evidence="10">Secreted</location>
    </subcellularLocation>
</comment>
<sequence length="545" mass="60873">MQHPNFYLSPLVACLALTMASSAKAAEPISLQAESFKNLQQQFHLSLPGVKQATAVSVDNLQFLKQHTDVNHVTHIRMQQQYAGFPVIGGYAIVHSKSTVNGLLRGQQNATMNGIVYRGLQQELGQPATDFVANGQLALQEFKGQYKNKDVSAEQVTPVVYIDQQHQAHWAYKVSIFVRHTDKIPERPTAIVDAKSHKPFVQWNDIKTARVAAKGMGFGGNHKVGEYAYGKNYPLLEITREKRGGTCYMENTHVKVVDMGHEYFSKNRPMKFNCKKPVDGDLTFWTGYKGDGYDRDNGAFSPTNDALYAGHVIKHMYHDWYGVEALTKSDGSPMQLVMRVHYGEGYENAYWDGEQMTFGDGESMMYPLVSLGVGGHEISHGFTEQHSNLEYYGQSGGMNEAFSDMAAQAAEYYSTGSSSWQIGAEIMKEDSGWEALRYMDKPSRDGISIDTADEYNSGLDVHFSSGVFNHLFYILANKPDWNTRKAFDVMVKANMDYWTPSSTFDEGGCGVLSAARDLNYSLEDVKASLTEVAVKYDFCTLTNPK</sequence>
<dbReference type="Pfam" id="PF07504">
    <property type="entry name" value="FTP"/>
    <property type="match status" value="1"/>
</dbReference>
<feature type="domain" description="FTP" evidence="13">
    <location>
        <begin position="59"/>
        <end position="97"/>
    </location>
</feature>
<dbReference type="InterPro" id="IPR050728">
    <property type="entry name" value="Zinc_Metalloprotease_M4"/>
</dbReference>
<evidence type="ECO:0000256" key="6">
    <source>
        <dbReference type="ARBA" id="ARBA00022833"/>
    </source>
</evidence>
<dbReference type="PRINTS" id="PR00730">
    <property type="entry name" value="THERMOLYSIN"/>
</dbReference>
<evidence type="ECO:0000313" key="15">
    <source>
        <dbReference type="Proteomes" id="UP000054742"/>
    </source>
</evidence>
<comment type="similarity">
    <text evidence="1 10">Belongs to the peptidase M4 family.</text>
</comment>
<evidence type="ECO:0000256" key="3">
    <source>
        <dbReference type="ARBA" id="ARBA00022723"/>
    </source>
</evidence>
<dbReference type="CDD" id="cd09597">
    <property type="entry name" value="M4_TLP"/>
    <property type="match status" value="1"/>
</dbReference>
<evidence type="ECO:0000256" key="7">
    <source>
        <dbReference type="ARBA" id="ARBA00023049"/>
    </source>
</evidence>
<dbReference type="AlphaFoldDB" id="A0A0W0S3S0"/>
<accession>A0A0W0S3S0</accession>
<evidence type="ECO:0000256" key="8">
    <source>
        <dbReference type="ARBA" id="ARBA00023145"/>
    </source>
</evidence>
<feature type="domain" description="Peptidase M4" evidence="11">
    <location>
        <begin position="223"/>
        <end position="384"/>
    </location>
</feature>
<comment type="function">
    <text evidence="10">Extracellular zinc metalloprotease.</text>
</comment>
<feature type="active site" evidence="9">
    <location>
        <position position="377"/>
    </location>
</feature>
<dbReference type="EMBL" id="LNXV01000033">
    <property type="protein sequence ID" value="KTC78124.1"/>
    <property type="molecule type" value="Genomic_DNA"/>
</dbReference>
<comment type="cofactor">
    <cofactor evidence="10">
        <name>Zn(2+)</name>
        <dbReference type="ChEBI" id="CHEBI:29105"/>
    </cofactor>
</comment>
<feature type="chain" id="PRO_5023158804" description="Neutral metalloproteinase" evidence="10">
    <location>
        <begin position="26"/>
        <end position="545"/>
    </location>
</feature>
<dbReference type="Gene3D" id="3.10.450.40">
    <property type="match status" value="1"/>
</dbReference>
<feature type="active site" description="Proton donor" evidence="9">
    <location>
        <position position="462"/>
    </location>
</feature>
<dbReference type="InterPro" id="IPR001570">
    <property type="entry name" value="Peptidase_M4_C_domain"/>
</dbReference>
<protein>
    <recommendedName>
        <fullName evidence="10">Neutral metalloproteinase</fullName>
        <ecNumber evidence="10">3.4.24.-</ecNumber>
    </recommendedName>
</protein>
<organism evidence="14 15">
    <name type="scientific">Legionella brunensis</name>
    <dbReference type="NCBI Taxonomy" id="29422"/>
    <lineage>
        <taxon>Bacteria</taxon>
        <taxon>Pseudomonadati</taxon>
        <taxon>Pseudomonadota</taxon>
        <taxon>Gammaproteobacteria</taxon>
        <taxon>Legionellales</taxon>
        <taxon>Legionellaceae</taxon>
        <taxon>Legionella</taxon>
    </lineage>
</organism>
<evidence type="ECO:0000259" key="13">
    <source>
        <dbReference type="Pfam" id="PF07504"/>
    </source>
</evidence>
<dbReference type="InterPro" id="IPR023612">
    <property type="entry name" value="Peptidase_M4"/>
</dbReference>
<feature type="domain" description="Peptidase M4 C-terminal" evidence="12">
    <location>
        <begin position="387"/>
        <end position="534"/>
    </location>
</feature>
<proteinExistence type="inferred from homology"/>
<evidence type="ECO:0000256" key="2">
    <source>
        <dbReference type="ARBA" id="ARBA00022670"/>
    </source>
</evidence>
<dbReference type="GO" id="GO:0006508">
    <property type="term" value="P:proteolysis"/>
    <property type="evidence" value="ECO:0007669"/>
    <property type="project" value="UniProtKB-KW"/>
</dbReference>
<keyword evidence="7 10" id="KW-0482">Metalloprotease</keyword>
<comment type="caution">
    <text evidence="14">The sequence shown here is derived from an EMBL/GenBank/DDBJ whole genome shotgun (WGS) entry which is preliminary data.</text>
</comment>
<dbReference type="PANTHER" id="PTHR33794">
    <property type="entry name" value="BACILLOLYSIN"/>
    <property type="match status" value="1"/>
</dbReference>
<evidence type="ECO:0000259" key="12">
    <source>
        <dbReference type="Pfam" id="PF02868"/>
    </source>
</evidence>
<dbReference type="Gene3D" id="3.10.450.490">
    <property type="match status" value="1"/>
</dbReference>
<dbReference type="STRING" id="29422.Lbru_2416"/>
<dbReference type="NCBIfam" id="NF045902">
    <property type="entry name" value="MetaloprotProALeg"/>
    <property type="match status" value="1"/>
</dbReference>